<organism evidence="2 3">
    <name type="scientific">Amycolatopsis roodepoortensis</name>
    <dbReference type="NCBI Taxonomy" id="700274"/>
    <lineage>
        <taxon>Bacteria</taxon>
        <taxon>Bacillati</taxon>
        <taxon>Actinomycetota</taxon>
        <taxon>Actinomycetes</taxon>
        <taxon>Pseudonocardiales</taxon>
        <taxon>Pseudonocardiaceae</taxon>
        <taxon>Amycolatopsis</taxon>
    </lineage>
</organism>
<sequence>MEVSRADAIEQARTALRDYYGEDLRDDELGEIVVREELIEEYPTAWTVPFASEHFINSGDVNYALAPSVLLVPKDGSTAHYPPTAIPVEEYLADVASGRTKWLA</sequence>
<evidence type="ECO:0000313" key="2">
    <source>
        <dbReference type="EMBL" id="MBE1579700.1"/>
    </source>
</evidence>
<accession>A0ABR9LHC5</accession>
<gene>
    <name evidence="2" type="ORF">H4W30_006760</name>
</gene>
<keyword evidence="3" id="KW-1185">Reference proteome</keyword>
<proteinExistence type="predicted"/>
<feature type="domain" description="Immunity protein 35" evidence="1">
    <location>
        <begin position="6"/>
        <end position="93"/>
    </location>
</feature>
<protein>
    <recommendedName>
        <fullName evidence="1">Immunity protein 35 domain-containing protein</fullName>
    </recommendedName>
</protein>
<dbReference type="RefSeq" id="WP_192746195.1">
    <property type="nucleotide sequence ID" value="NZ_JADBEJ010000005.1"/>
</dbReference>
<evidence type="ECO:0000313" key="3">
    <source>
        <dbReference type="Proteomes" id="UP000656548"/>
    </source>
</evidence>
<evidence type="ECO:0000259" key="1">
    <source>
        <dbReference type="Pfam" id="PF15567"/>
    </source>
</evidence>
<dbReference type="InterPro" id="IPR029082">
    <property type="entry name" value="Imm35"/>
</dbReference>
<dbReference type="Pfam" id="PF15567">
    <property type="entry name" value="Imm35"/>
    <property type="match status" value="1"/>
</dbReference>
<comment type="caution">
    <text evidence="2">The sequence shown here is derived from an EMBL/GenBank/DDBJ whole genome shotgun (WGS) entry which is preliminary data.</text>
</comment>
<name>A0ABR9LHC5_9PSEU</name>
<dbReference type="EMBL" id="JADBEJ010000005">
    <property type="protein sequence ID" value="MBE1579700.1"/>
    <property type="molecule type" value="Genomic_DNA"/>
</dbReference>
<reference evidence="2 3" key="1">
    <citation type="submission" date="2020-10" db="EMBL/GenBank/DDBJ databases">
        <title>Sequencing the genomes of 1000 actinobacteria strains.</title>
        <authorList>
            <person name="Klenk H.-P."/>
        </authorList>
    </citation>
    <scope>NUCLEOTIDE SEQUENCE [LARGE SCALE GENOMIC DNA]</scope>
    <source>
        <strain evidence="2 3">DSM 46661</strain>
    </source>
</reference>
<dbReference type="Proteomes" id="UP000656548">
    <property type="component" value="Unassembled WGS sequence"/>
</dbReference>